<evidence type="ECO:0000313" key="2">
    <source>
        <dbReference type="Proteomes" id="UP000001554"/>
    </source>
</evidence>
<accession>A0A9J7HIL2</accession>
<dbReference type="GeneID" id="118404825"/>
<dbReference type="Proteomes" id="UP000001554">
    <property type="component" value="Chromosome 17"/>
</dbReference>
<dbReference type="RefSeq" id="XP_035660079.1">
    <property type="nucleotide sequence ID" value="XM_035804186.1"/>
</dbReference>
<evidence type="ECO:0000313" key="4">
    <source>
        <dbReference type="RefSeq" id="XP_035660078.1"/>
    </source>
</evidence>
<sequence length="204" mass="22246">MVHHVTPLGHNSREPIPTSLPRNLVMGHSSMYQVSADTRIYLRCSAAFSEPDDSHTAGMQTGSVTSISRRFLLSWQTAIKTYAGPFMSHAAGDCRPRPHRIILTGAAIVYGSRAPSAERTQAPNAAMVGSALVYARPKFFGQYCSWIQSNWGFTGAQPQAEVGGVSFHFRYGCEELGRVCLPARGMLGMTTASMEERQSQLSCT</sequence>
<name>A0A9J7HIL2_BRAFL</name>
<evidence type="ECO:0000313" key="5">
    <source>
        <dbReference type="RefSeq" id="XP_035660079.1"/>
    </source>
</evidence>
<dbReference type="AlphaFoldDB" id="A0A9J7HIL2"/>
<protein>
    <submittedName>
        <fullName evidence="3 4">Uncharacterized protein LOC118404825</fullName>
    </submittedName>
</protein>
<evidence type="ECO:0000313" key="3">
    <source>
        <dbReference type="RefSeq" id="XP_035660077.1"/>
    </source>
</evidence>
<evidence type="ECO:0000256" key="1">
    <source>
        <dbReference type="SAM" id="MobiDB-lite"/>
    </source>
</evidence>
<gene>
    <name evidence="3 4 5" type="primary">LOC118404825</name>
</gene>
<reference evidence="3 4" key="2">
    <citation type="submission" date="2025-04" db="UniProtKB">
        <authorList>
            <consortium name="RefSeq"/>
        </authorList>
    </citation>
    <scope>IDENTIFICATION</scope>
    <source>
        <strain evidence="3 4">S238N-H82</strain>
        <tissue evidence="3 4">Testes</tissue>
    </source>
</reference>
<feature type="region of interest" description="Disordered" evidence="1">
    <location>
        <begin position="1"/>
        <end position="21"/>
    </location>
</feature>
<reference evidence="2" key="1">
    <citation type="journal article" date="2020" name="Nat. Ecol. Evol.">
        <title>Deeply conserved synteny resolves early events in vertebrate evolution.</title>
        <authorList>
            <person name="Simakov O."/>
            <person name="Marletaz F."/>
            <person name="Yue J.X."/>
            <person name="O'Connell B."/>
            <person name="Jenkins J."/>
            <person name="Brandt A."/>
            <person name="Calef R."/>
            <person name="Tung C.H."/>
            <person name="Huang T.K."/>
            <person name="Schmutz J."/>
            <person name="Satoh N."/>
            <person name="Yu J.K."/>
            <person name="Putnam N.H."/>
            <person name="Green R.E."/>
            <person name="Rokhsar D.S."/>
        </authorList>
    </citation>
    <scope>NUCLEOTIDE SEQUENCE [LARGE SCALE GENOMIC DNA]</scope>
    <source>
        <strain evidence="2">S238N-H82</strain>
    </source>
</reference>
<organism evidence="2 4">
    <name type="scientific">Branchiostoma floridae</name>
    <name type="common">Florida lancelet</name>
    <name type="synonym">Amphioxus</name>
    <dbReference type="NCBI Taxonomy" id="7739"/>
    <lineage>
        <taxon>Eukaryota</taxon>
        <taxon>Metazoa</taxon>
        <taxon>Chordata</taxon>
        <taxon>Cephalochordata</taxon>
        <taxon>Leptocardii</taxon>
        <taxon>Amphioxiformes</taxon>
        <taxon>Branchiostomatidae</taxon>
        <taxon>Branchiostoma</taxon>
    </lineage>
</organism>
<dbReference type="RefSeq" id="XP_035660077.1">
    <property type="nucleotide sequence ID" value="XM_035804184.1"/>
</dbReference>
<dbReference type="KEGG" id="bfo:118404825"/>
<proteinExistence type="predicted"/>
<dbReference type="RefSeq" id="XP_035660078.1">
    <property type="nucleotide sequence ID" value="XM_035804185.1"/>
</dbReference>
<keyword evidence="2" id="KW-1185">Reference proteome</keyword>